<comment type="caution">
    <text evidence="1">The sequence shown here is derived from an EMBL/GenBank/DDBJ whole genome shotgun (WGS) entry which is preliminary data.</text>
</comment>
<reference evidence="1" key="2">
    <citation type="submission" date="2020-09" db="EMBL/GenBank/DDBJ databases">
        <authorList>
            <person name="Sun Q."/>
            <person name="Zhou Y."/>
        </authorList>
    </citation>
    <scope>NUCLEOTIDE SEQUENCE</scope>
    <source>
        <strain evidence="1">CGMCC 1.15725</strain>
    </source>
</reference>
<dbReference type="Proteomes" id="UP000646365">
    <property type="component" value="Unassembled WGS sequence"/>
</dbReference>
<evidence type="ECO:0000313" key="2">
    <source>
        <dbReference type="Proteomes" id="UP000646365"/>
    </source>
</evidence>
<organism evidence="1 2">
    <name type="scientific">Aliidongia dinghuensis</name>
    <dbReference type="NCBI Taxonomy" id="1867774"/>
    <lineage>
        <taxon>Bacteria</taxon>
        <taxon>Pseudomonadati</taxon>
        <taxon>Pseudomonadota</taxon>
        <taxon>Alphaproteobacteria</taxon>
        <taxon>Rhodospirillales</taxon>
        <taxon>Dongiaceae</taxon>
        <taxon>Aliidongia</taxon>
    </lineage>
</organism>
<keyword evidence="2" id="KW-1185">Reference proteome</keyword>
<reference evidence="1" key="1">
    <citation type="journal article" date="2014" name="Int. J. Syst. Evol. Microbiol.">
        <title>Complete genome sequence of Corynebacterium casei LMG S-19264T (=DSM 44701T), isolated from a smear-ripened cheese.</title>
        <authorList>
            <consortium name="US DOE Joint Genome Institute (JGI-PGF)"/>
            <person name="Walter F."/>
            <person name="Albersmeier A."/>
            <person name="Kalinowski J."/>
            <person name="Ruckert C."/>
        </authorList>
    </citation>
    <scope>NUCLEOTIDE SEQUENCE</scope>
    <source>
        <strain evidence="1">CGMCC 1.15725</strain>
    </source>
</reference>
<name>A0A8J2YNQ2_9PROT</name>
<gene>
    <name evidence="1" type="ORF">GCM10011611_02480</name>
</gene>
<evidence type="ECO:0000313" key="1">
    <source>
        <dbReference type="EMBL" id="GGF00382.1"/>
    </source>
</evidence>
<accession>A0A8J2YNQ2</accession>
<dbReference type="RefSeq" id="WP_189041596.1">
    <property type="nucleotide sequence ID" value="NZ_BMJQ01000001.1"/>
</dbReference>
<sequence length="63" mass="6991">MISDLDIFRSAKLWLDRHGDAAIVEARCRVAELQSTGDRDGADVWLRIVIAIETLLTPMAGTH</sequence>
<dbReference type="EMBL" id="BMJQ01000001">
    <property type="protein sequence ID" value="GGF00382.1"/>
    <property type="molecule type" value="Genomic_DNA"/>
</dbReference>
<dbReference type="AlphaFoldDB" id="A0A8J2YNQ2"/>
<proteinExistence type="predicted"/>
<protein>
    <submittedName>
        <fullName evidence="1">Uncharacterized protein</fullName>
    </submittedName>
</protein>